<dbReference type="EC" id="2.7.11.1" evidence="1"/>
<gene>
    <name evidence="9" type="ORF">OBBRIDRAFT_824194</name>
</gene>
<dbReference type="OrthoDB" id="248923at2759"/>
<dbReference type="CDD" id="cd01093">
    <property type="entry name" value="CRIB_PAK_like"/>
    <property type="match status" value="1"/>
</dbReference>
<dbReference type="InterPro" id="IPR033923">
    <property type="entry name" value="PAK_BD"/>
</dbReference>
<evidence type="ECO:0000259" key="8">
    <source>
        <dbReference type="PROSITE" id="PS50108"/>
    </source>
</evidence>
<dbReference type="Gene3D" id="3.90.810.10">
    <property type="entry name" value="CRIB domain"/>
    <property type="match status" value="1"/>
</dbReference>
<organism evidence="9 10">
    <name type="scientific">Obba rivulosa</name>
    <dbReference type="NCBI Taxonomy" id="1052685"/>
    <lineage>
        <taxon>Eukaryota</taxon>
        <taxon>Fungi</taxon>
        <taxon>Dikarya</taxon>
        <taxon>Basidiomycota</taxon>
        <taxon>Agaricomycotina</taxon>
        <taxon>Agaricomycetes</taxon>
        <taxon>Polyporales</taxon>
        <taxon>Gelatoporiaceae</taxon>
        <taxon>Obba</taxon>
    </lineage>
</organism>
<evidence type="ECO:0000256" key="4">
    <source>
        <dbReference type="ARBA" id="ARBA00022741"/>
    </source>
</evidence>
<dbReference type="Proteomes" id="UP000250043">
    <property type="component" value="Unassembled WGS sequence"/>
</dbReference>
<accession>A0A8E2J2G8</accession>
<evidence type="ECO:0000313" key="10">
    <source>
        <dbReference type="Proteomes" id="UP000250043"/>
    </source>
</evidence>
<protein>
    <recommendedName>
        <fullName evidence="1">non-specific serine/threonine protein kinase</fullName>
        <ecNumber evidence="1">2.7.11.1</ecNumber>
    </recommendedName>
</protein>
<keyword evidence="4" id="KW-0547">Nucleotide-binding</keyword>
<name>A0A8E2J2G8_9APHY</name>
<dbReference type="Pfam" id="PF00786">
    <property type="entry name" value="PBD"/>
    <property type="match status" value="1"/>
</dbReference>
<dbReference type="AlphaFoldDB" id="A0A8E2J2G8"/>
<dbReference type="InterPro" id="IPR036936">
    <property type="entry name" value="CRIB_dom_sf"/>
</dbReference>
<feature type="region of interest" description="Disordered" evidence="7">
    <location>
        <begin position="131"/>
        <end position="150"/>
    </location>
</feature>
<reference evidence="9 10" key="1">
    <citation type="submission" date="2016-07" db="EMBL/GenBank/DDBJ databases">
        <title>Draft genome of the white-rot fungus Obba rivulosa 3A-2.</title>
        <authorList>
            <consortium name="DOE Joint Genome Institute"/>
            <person name="Miettinen O."/>
            <person name="Riley R."/>
            <person name="Acob R."/>
            <person name="Barry K."/>
            <person name="Cullen D."/>
            <person name="De Vries R."/>
            <person name="Hainaut M."/>
            <person name="Hatakka A."/>
            <person name="Henrissat B."/>
            <person name="Hilden K."/>
            <person name="Kuo R."/>
            <person name="Labutti K."/>
            <person name="Lipzen A."/>
            <person name="Makela M.R."/>
            <person name="Sandor L."/>
            <person name="Spatafora J.W."/>
            <person name="Grigoriev I.V."/>
            <person name="Hibbett D.S."/>
        </authorList>
    </citation>
    <scope>NUCLEOTIDE SEQUENCE [LARGE SCALE GENOMIC DNA]</scope>
    <source>
        <strain evidence="9 10">3A-2</strain>
    </source>
</reference>
<sequence>MDSHAIESQTFSRRGLFSPSNYSFNLRRSKPVETSVERTDEDIFVEEIEISTPYDPVHLTHIGFDAQHGEFTGLPNEWQRLLREGELGPTEADASEPNPDAVTDMARFFEEAGGEGSRRASAMSDILELEPDSTVESEQPQAPAVPESPTSRVLPRVIAADLATFMAPRVIEHTDDGPPRTSRKEVRDMRKNISRFVTHLTPSSRPPLPWKRKECAISNDSDQIQTTTSEKDHTYEHTVAGAGDGQNMYHRPSERDSLVTPVLARGSRFVRAKVAYGRHRTVIAVVPQESTSHGRSWLCCM</sequence>
<evidence type="ECO:0000256" key="3">
    <source>
        <dbReference type="ARBA" id="ARBA00022679"/>
    </source>
</evidence>
<evidence type="ECO:0000256" key="6">
    <source>
        <dbReference type="ARBA" id="ARBA00022840"/>
    </source>
</evidence>
<evidence type="ECO:0000313" key="9">
    <source>
        <dbReference type="EMBL" id="OCH93233.1"/>
    </source>
</evidence>
<keyword evidence="6" id="KW-0067">ATP-binding</keyword>
<keyword evidence="3" id="KW-0808">Transferase</keyword>
<keyword evidence="2" id="KW-0723">Serine/threonine-protein kinase</keyword>
<dbReference type="PROSITE" id="PS50108">
    <property type="entry name" value="CRIB"/>
    <property type="match status" value="1"/>
</dbReference>
<keyword evidence="5" id="KW-0418">Kinase</keyword>
<dbReference type="GO" id="GO:0005524">
    <property type="term" value="F:ATP binding"/>
    <property type="evidence" value="ECO:0007669"/>
    <property type="project" value="UniProtKB-KW"/>
</dbReference>
<dbReference type="EMBL" id="KV722357">
    <property type="protein sequence ID" value="OCH93233.1"/>
    <property type="molecule type" value="Genomic_DNA"/>
</dbReference>
<evidence type="ECO:0000256" key="1">
    <source>
        <dbReference type="ARBA" id="ARBA00012513"/>
    </source>
</evidence>
<evidence type="ECO:0000256" key="7">
    <source>
        <dbReference type="SAM" id="MobiDB-lite"/>
    </source>
</evidence>
<feature type="domain" description="CRIB" evidence="8">
    <location>
        <begin position="50"/>
        <end position="63"/>
    </location>
</feature>
<dbReference type="InterPro" id="IPR000095">
    <property type="entry name" value="CRIB_dom"/>
</dbReference>
<keyword evidence="10" id="KW-1185">Reference proteome</keyword>
<evidence type="ECO:0000256" key="5">
    <source>
        <dbReference type="ARBA" id="ARBA00022777"/>
    </source>
</evidence>
<dbReference type="SMART" id="SM00285">
    <property type="entry name" value="PBD"/>
    <property type="match status" value="1"/>
</dbReference>
<evidence type="ECO:0000256" key="2">
    <source>
        <dbReference type="ARBA" id="ARBA00022527"/>
    </source>
</evidence>
<proteinExistence type="predicted"/>
<dbReference type="GO" id="GO:0004674">
    <property type="term" value="F:protein serine/threonine kinase activity"/>
    <property type="evidence" value="ECO:0007669"/>
    <property type="project" value="UniProtKB-KW"/>
</dbReference>